<protein>
    <submittedName>
        <fullName evidence="3">Caspase recruitment domain-containing protein 11-like</fullName>
    </submittedName>
</protein>
<dbReference type="Proteomes" id="UP000008144">
    <property type="component" value="Unassembled WGS sequence"/>
</dbReference>
<evidence type="ECO:0000313" key="3">
    <source>
        <dbReference type="Ensembl" id="ENSCINP00000020343.3"/>
    </source>
</evidence>
<evidence type="ECO:0000256" key="2">
    <source>
        <dbReference type="SAM" id="MobiDB-lite"/>
    </source>
</evidence>
<dbReference type="PANTHER" id="PTHR14559">
    <property type="entry name" value="CASPASE RECRUITMENT DOMAIN FAMILY"/>
    <property type="match status" value="1"/>
</dbReference>
<accession>F6R3A9</accession>
<feature type="coiled-coil region" evidence="1">
    <location>
        <begin position="22"/>
        <end position="56"/>
    </location>
</feature>
<dbReference type="AlphaFoldDB" id="F6R3A9"/>
<gene>
    <name evidence="3" type="primary">LOC100186680</name>
</gene>
<feature type="region of interest" description="Disordered" evidence="2">
    <location>
        <begin position="389"/>
        <end position="418"/>
    </location>
</feature>
<feature type="coiled-coil region" evidence="1">
    <location>
        <begin position="133"/>
        <end position="237"/>
    </location>
</feature>
<sequence>MATFRREVDRLKTENYTVCMRLIDTNEENTKLRESNMKLKNENDKVKAELQKLESCVAMERHQSVRLRNRLQCSPTERDLNDMKREIDELKIKLAQAHSKRNLCDGDVDTRIQMLQQDKKEAIEMYAGALESLAKLREDCAAAEALRNKYLDEKEQAELTCAVLQSDCDMFKMRRDSVWQQLKEVEKEREILMRERNDAQHFAKDCMEEKAKYRAQIRSLEEKYDKLSQDLLQKERELCHLKSSNRPKHKVADTQWTGTDKFISRRSNSFSTCTASSTSSQHEILQDCSDISSECEPFRERTYITKHYEKYLKKIKIFSKITLGNFGEYCQNVLPGIELAADYGPGDADETPFSKPTNEKYKKKWSSGSESEVNGPLIRKDVIRRQAIPRRTNTDITRSATNSNVSLPTQEAAISKTL</sequence>
<feature type="compositionally biased region" description="Polar residues" evidence="2">
    <location>
        <begin position="394"/>
        <end position="409"/>
    </location>
</feature>
<accession>A0A1W2W2B3</accession>
<keyword evidence="1" id="KW-0175">Coiled coil</keyword>
<feature type="region of interest" description="Disordered" evidence="2">
    <location>
        <begin position="348"/>
        <end position="372"/>
    </location>
</feature>
<dbReference type="STRING" id="7719.ENSCINP00000020343"/>
<dbReference type="GeneID" id="100186680"/>
<dbReference type="RefSeq" id="XP_002122279.1">
    <property type="nucleotide sequence ID" value="XM_002122243.5"/>
</dbReference>
<dbReference type="OrthoDB" id="8868836at2759"/>
<reference evidence="4" key="1">
    <citation type="journal article" date="2002" name="Science">
        <title>The draft genome of Ciona intestinalis: insights into chordate and vertebrate origins.</title>
        <authorList>
            <person name="Dehal P."/>
            <person name="Satou Y."/>
            <person name="Campbell R.K."/>
            <person name="Chapman J."/>
            <person name="Degnan B."/>
            <person name="De Tomaso A."/>
            <person name="Davidson B."/>
            <person name="Di Gregorio A."/>
            <person name="Gelpke M."/>
            <person name="Goodstein D.M."/>
            <person name="Harafuji N."/>
            <person name="Hastings K.E."/>
            <person name="Ho I."/>
            <person name="Hotta K."/>
            <person name="Huang W."/>
            <person name="Kawashima T."/>
            <person name="Lemaire P."/>
            <person name="Martinez D."/>
            <person name="Meinertzhagen I.A."/>
            <person name="Necula S."/>
            <person name="Nonaka M."/>
            <person name="Putnam N."/>
            <person name="Rash S."/>
            <person name="Saiga H."/>
            <person name="Satake M."/>
            <person name="Terry A."/>
            <person name="Yamada L."/>
            <person name="Wang H.G."/>
            <person name="Awazu S."/>
            <person name="Azumi K."/>
            <person name="Boore J."/>
            <person name="Branno M."/>
            <person name="Chin-Bow S."/>
            <person name="DeSantis R."/>
            <person name="Doyle S."/>
            <person name="Francino P."/>
            <person name="Keys D.N."/>
            <person name="Haga S."/>
            <person name="Hayashi H."/>
            <person name="Hino K."/>
            <person name="Imai K.S."/>
            <person name="Inaba K."/>
            <person name="Kano S."/>
            <person name="Kobayashi K."/>
            <person name="Kobayashi M."/>
            <person name="Lee B.I."/>
            <person name="Makabe K.W."/>
            <person name="Manohar C."/>
            <person name="Matassi G."/>
            <person name="Medina M."/>
            <person name="Mochizuki Y."/>
            <person name="Mount S."/>
            <person name="Morishita T."/>
            <person name="Miura S."/>
            <person name="Nakayama A."/>
            <person name="Nishizaka S."/>
            <person name="Nomoto H."/>
            <person name="Ohta F."/>
            <person name="Oishi K."/>
            <person name="Rigoutsos I."/>
            <person name="Sano M."/>
            <person name="Sasaki A."/>
            <person name="Sasakura Y."/>
            <person name="Shoguchi E."/>
            <person name="Shin-i T."/>
            <person name="Spagnuolo A."/>
            <person name="Stainier D."/>
            <person name="Suzuki M.M."/>
            <person name="Tassy O."/>
            <person name="Takatori N."/>
            <person name="Tokuoka M."/>
            <person name="Yagi K."/>
            <person name="Yoshizaki F."/>
            <person name="Wada S."/>
            <person name="Zhang C."/>
            <person name="Hyatt P.D."/>
            <person name="Larimer F."/>
            <person name="Detter C."/>
            <person name="Doggett N."/>
            <person name="Glavina T."/>
            <person name="Hawkins T."/>
            <person name="Richardson P."/>
            <person name="Lucas S."/>
            <person name="Kohara Y."/>
            <person name="Levine M."/>
            <person name="Satoh N."/>
            <person name="Rokhsar D.S."/>
        </authorList>
    </citation>
    <scope>NUCLEOTIDE SEQUENCE [LARGE SCALE GENOMIC DNA]</scope>
</reference>
<proteinExistence type="predicted"/>
<dbReference type="GeneTree" id="ENSGT00940000158573"/>
<dbReference type="HOGENOM" id="CLU_657135_0_0_1"/>
<evidence type="ECO:0000256" key="1">
    <source>
        <dbReference type="SAM" id="Coils"/>
    </source>
</evidence>
<reference evidence="3" key="2">
    <citation type="submission" date="2025-08" db="UniProtKB">
        <authorList>
            <consortium name="Ensembl"/>
        </authorList>
    </citation>
    <scope>IDENTIFICATION</scope>
</reference>
<dbReference type="KEGG" id="cin:100186680"/>
<name>F6R3A9_CIOIN</name>
<dbReference type="PANTHER" id="PTHR14559:SF11">
    <property type="entry name" value="SECRETED PROTEIN"/>
    <property type="match status" value="1"/>
</dbReference>
<reference evidence="3" key="3">
    <citation type="submission" date="2025-09" db="UniProtKB">
        <authorList>
            <consortium name="Ensembl"/>
        </authorList>
    </citation>
    <scope>IDENTIFICATION</scope>
</reference>
<evidence type="ECO:0000313" key="4">
    <source>
        <dbReference type="Proteomes" id="UP000008144"/>
    </source>
</evidence>
<dbReference type="InParanoid" id="F6R3A9"/>
<dbReference type="Ensembl" id="ENSCINT00000020343.3">
    <property type="protein sequence ID" value="ENSCINP00000020343.3"/>
    <property type="gene ID" value="ENSCING00000010206.3"/>
</dbReference>
<keyword evidence="4" id="KW-1185">Reference proteome</keyword>
<organism evidence="3 4">
    <name type="scientific">Ciona intestinalis</name>
    <name type="common">Transparent sea squirt</name>
    <name type="synonym">Ascidia intestinalis</name>
    <dbReference type="NCBI Taxonomy" id="7719"/>
    <lineage>
        <taxon>Eukaryota</taxon>
        <taxon>Metazoa</taxon>
        <taxon>Chordata</taxon>
        <taxon>Tunicata</taxon>
        <taxon>Ascidiacea</taxon>
        <taxon>Phlebobranchia</taxon>
        <taxon>Cionidae</taxon>
        <taxon>Ciona</taxon>
    </lineage>
</organism>